<organism evidence="1 2">
    <name type="scientific">Ancylostoma ceylanicum</name>
    <dbReference type="NCBI Taxonomy" id="53326"/>
    <lineage>
        <taxon>Eukaryota</taxon>
        <taxon>Metazoa</taxon>
        <taxon>Ecdysozoa</taxon>
        <taxon>Nematoda</taxon>
        <taxon>Chromadorea</taxon>
        <taxon>Rhabditida</taxon>
        <taxon>Rhabditina</taxon>
        <taxon>Rhabditomorpha</taxon>
        <taxon>Strongyloidea</taxon>
        <taxon>Ancylostomatidae</taxon>
        <taxon>Ancylostomatinae</taxon>
        <taxon>Ancylostoma</taxon>
    </lineage>
</organism>
<dbReference type="AlphaFoldDB" id="A0A016TRY8"/>
<keyword evidence="2" id="KW-1185">Reference proteome</keyword>
<proteinExistence type="predicted"/>
<comment type="caution">
    <text evidence="1">The sequence shown here is derived from an EMBL/GenBank/DDBJ whole genome shotgun (WGS) entry which is preliminary data.</text>
</comment>
<sequence>MGRKQQVQGAWNRFEDGWNFLLGDDQVRACGDEFSFVTRFERHPSSSHSCPFQARRKSNQEIVDGIIECHDSFKMMPSLST</sequence>
<gene>
    <name evidence="1" type="primary">Acey_s0083.g1634</name>
    <name evidence="1" type="ORF">Y032_0083g1634</name>
</gene>
<dbReference type="Proteomes" id="UP000024635">
    <property type="component" value="Unassembled WGS sequence"/>
</dbReference>
<name>A0A016TRY8_9BILA</name>
<protein>
    <submittedName>
        <fullName evidence="1">Uncharacterized protein</fullName>
    </submittedName>
</protein>
<accession>A0A016TRY8</accession>
<evidence type="ECO:0000313" key="1">
    <source>
        <dbReference type="EMBL" id="EYC05178.1"/>
    </source>
</evidence>
<evidence type="ECO:0000313" key="2">
    <source>
        <dbReference type="Proteomes" id="UP000024635"/>
    </source>
</evidence>
<reference evidence="2" key="1">
    <citation type="journal article" date="2015" name="Nat. Genet.">
        <title>The genome and transcriptome of the zoonotic hookworm Ancylostoma ceylanicum identify infection-specific gene families.</title>
        <authorList>
            <person name="Schwarz E.M."/>
            <person name="Hu Y."/>
            <person name="Antoshechkin I."/>
            <person name="Miller M.M."/>
            <person name="Sternberg P.W."/>
            <person name="Aroian R.V."/>
        </authorList>
    </citation>
    <scope>NUCLEOTIDE SEQUENCE</scope>
    <source>
        <strain evidence="2">HY135</strain>
    </source>
</reference>
<dbReference type="EMBL" id="JARK01001419">
    <property type="protein sequence ID" value="EYC05178.1"/>
    <property type="molecule type" value="Genomic_DNA"/>
</dbReference>